<dbReference type="GeneID" id="37109029"/>
<proteinExistence type="predicted"/>
<evidence type="ECO:0000313" key="3">
    <source>
        <dbReference type="Proteomes" id="UP000246702"/>
    </source>
</evidence>
<evidence type="ECO:0000313" key="2">
    <source>
        <dbReference type="EMBL" id="PWY94056.1"/>
    </source>
</evidence>
<evidence type="ECO:0000256" key="1">
    <source>
        <dbReference type="SAM" id="MobiDB-lite"/>
    </source>
</evidence>
<sequence>MRGRERNHLPVARQKAEGASIGQDPGALVGGADEGHPAVQQALRPGLLLDRISQLVLGG</sequence>
<comment type="caution">
    <text evidence="2">The sequence shown here is derived from an EMBL/GenBank/DDBJ whole genome shotgun (WGS) entry which is preliminary data.</text>
</comment>
<dbReference type="Proteomes" id="UP000246702">
    <property type="component" value="Unassembled WGS sequence"/>
</dbReference>
<dbReference type="RefSeq" id="XP_025470817.1">
    <property type="nucleotide sequence ID" value="XM_025606886.1"/>
</dbReference>
<name>A0A317X612_9EURO</name>
<dbReference type="EMBL" id="MSFK01000005">
    <property type="protein sequence ID" value="PWY94056.1"/>
    <property type="molecule type" value="Genomic_DNA"/>
</dbReference>
<keyword evidence="3" id="KW-1185">Reference proteome</keyword>
<organism evidence="2 3">
    <name type="scientific">Aspergillus sclerotioniger CBS 115572</name>
    <dbReference type="NCBI Taxonomy" id="1450535"/>
    <lineage>
        <taxon>Eukaryota</taxon>
        <taxon>Fungi</taxon>
        <taxon>Dikarya</taxon>
        <taxon>Ascomycota</taxon>
        <taxon>Pezizomycotina</taxon>
        <taxon>Eurotiomycetes</taxon>
        <taxon>Eurotiomycetidae</taxon>
        <taxon>Eurotiales</taxon>
        <taxon>Aspergillaceae</taxon>
        <taxon>Aspergillus</taxon>
        <taxon>Aspergillus subgen. Circumdati</taxon>
    </lineage>
</organism>
<gene>
    <name evidence="2" type="ORF">BO94DRAFT_318052</name>
</gene>
<reference evidence="2 3" key="1">
    <citation type="submission" date="2016-12" db="EMBL/GenBank/DDBJ databases">
        <title>The genomes of Aspergillus section Nigri reveals drivers in fungal speciation.</title>
        <authorList>
            <consortium name="DOE Joint Genome Institute"/>
            <person name="Vesth T.C."/>
            <person name="Nybo J."/>
            <person name="Theobald S."/>
            <person name="Brandl J."/>
            <person name="Frisvad J.C."/>
            <person name="Nielsen K.F."/>
            <person name="Lyhne E.K."/>
            <person name="Kogle M.E."/>
            <person name="Kuo A."/>
            <person name="Riley R."/>
            <person name="Clum A."/>
            <person name="Nolan M."/>
            <person name="Lipzen A."/>
            <person name="Salamov A."/>
            <person name="Henrissat B."/>
            <person name="Wiebenga A."/>
            <person name="De Vries R.P."/>
            <person name="Grigoriev I.V."/>
            <person name="Mortensen U.H."/>
            <person name="Andersen M.R."/>
            <person name="Baker S.E."/>
        </authorList>
    </citation>
    <scope>NUCLEOTIDE SEQUENCE [LARGE SCALE GENOMIC DNA]</scope>
    <source>
        <strain evidence="2 3">CBS 115572</strain>
    </source>
</reference>
<accession>A0A317X612</accession>
<protein>
    <submittedName>
        <fullName evidence="2">Uncharacterized protein</fullName>
    </submittedName>
</protein>
<feature type="region of interest" description="Disordered" evidence="1">
    <location>
        <begin position="1"/>
        <end position="35"/>
    </location>
</feature>
<dbReference type="AlphaFoldDB" id="A0A317X612"/>